<dbReference type="GO" id="GO:0002161">
    <property type="term" value="F:aminoacyl-tRNA deacylase activity"/>
    <property type="evidence" value="ECO:0007669"/>
    <property type="project" value="InterPro"/>
</dbReference>
<comment type="catalytic activity">
    <reaction evidence="11 12">
        <text>tRNA(Ile) + L-isoleucine + ATP = L-isoleucyl-tRNA(Ile) + AMP + diphosphate</text>
        <dbReference type="Rhea" id="RHEA:11060"/>
        <dbReference type="Rhea" id="RHEA-COMP:9666"/>
        <dbReference type="Rhea" id="RHEA-COMP:9695"/>
        <dbReference type="ChEBI" id="CHEBI:30616"/>
        <dbReference type="ChEBI" id="CHEBI:33019"/>
        <dbReference type="ChEBI" id="CHEBI:58045"/>
        <dbReference type="ChEBI" id="CHEBI:78442"/>
        <dbReference type="ChEBI" id="CHEBI:78528"/>
        <dbReference type="ChEBI" id="CHEBI:456215"/>
        <dbReference type="EC" id="6.1.1.5"/>
    </reaction>
</comment>
<dbReference type="PANTHER" id="PTHR42765:SF1">
    <property type="entry name" value="ISOLEUCINE--TRNA LIGASE, MITOCHONDRIAL"/>
    <property type="match status" value="1"/>
</dbReference>
<feature type="binding site" evidence="12">
    <location>
        <position position="894"/>
    </location>
    <ligand>
        <name>Zn(2+)</name>
        <dbReference type="ChEBI" id="CHEBI:29105"/>
    </ligand>
</feature>
<dbReference type="GO" id="GO:0005829">
    <property type="term" value="C:cytosol"/>
    <property type="evidence" value="ECO:0007669"/>
    <property type="project" value="TreeGrafter"/>
</dbReference>
<dbReference type="SUPFAM" id="SSF50677">
    <property type="entry name" value="ValRS/IleRS/LeuRS editing domain"/>
    <property type="match status" value="1"/>
</dbReference>
<evidence type="ECO:0000313" key="17">
    <source>
        <dbReference type="Proteomes" id="UP000520011"/>
    </source>
</evidence>
<feature type="domain" description="Zinc finger FPG/IleRS-type" evidence="14">
    <location>
        <begin position="888"/>
        <end position="916"/>
    </location>
</feature>
<evidence type="ECO:0000256" key="9">
    <source>
        <dbReference type="ARBA" id="ARBA00023146"/>
    </source>
</evidence>
<evidence type="ECO:0000256" key="2">
    <source>
        <dbReference type="ARBA" id="ARBA00006887"/>
    </source>
</evidence>
<dbReference type="InterPro" id="IPR002300">
    <property type="entry name" value="aa-tRNA-synth_Ia"/>
</dbReference>
<dbReference type="HAMAP" id="MF_02002">
    <property type="entry name" value="Ile_tRNA_synth_type1"/>
    <property type="match status" value="1"/>
</dbReference>
<evidence type="ECO:0000313" key="16">
    <source>
        <dbReference type="EMBL" id="MBB5323758.1"/>
    </source>
</evidence>
<evidence type="ECO:0000256" key="3">
    <source>
        <dbReference type="ARBA" id="ARBA00011245"/>
    </source>
</evidence>
<comment type="subunit">
    <text evidence="3 12">Monomer.</text>
</comment>
<dbReference type="SUPFAM" id="SSF47323">
    <property type="entry name" value="Anticodon-binding domain of a subclass of class I aminoacyl-tRNA synthetases"/>
    <property type="match status" value="1"/>
</dbReference>
<evidence type="ECO:0000256" key="10">
    <source>
        <dbReference type="ARBA" id="ARBA00025217"/>
    </source>
</evidence>
<dbReference type="InterPro" id="IPR014729">
    <property type="entry name" value="Rossmann-like_a/b/a_fold"/>
</dbReference>
<evidence type="ECO:0000256" key="8">
    <source>
        <dbReference type="ARBA" id="ARBA00022917"/>
    </source>
</evidence>
<dbReference type="PRINTS" id="PR00984">
    <property type="entry name" value="TRNASYNTHILE"/>
</dbReference>
<dbReference type="EC" id="6.1.1.5" evidence="12"/>
<dbReference type="FunFam" id="1.10.10.830:FF:000001">
    <property type="entry name" value="Isoleucine--tRNA ligase"/>
    <property type="match status" value="1"/>
</dbReference>
<keyword evidence="4 12" id="KW-0963">Cytoplasm</keyword>
<dbReference type="SUPFAM" id="SSF52374">
    <property type="entry name" value="Nucleotidylyl transferase"/>
    <property type="match status" value="1"/>
</dbReference>
<dbReference type="RefSeq" id="WP_183251840.1">
    <property type="nucleotide sequence ID" value="NZ_JACHEP010000002.1"/>
</dbReference>
<dbReference type="InterPro" id="IPR013155">
    <property type="entry name" value="M/V/L/I-tRNA-synth_anticd-bd"/>
</dbReference>
<evidence type="ECO:0000256" key="7">
    <source>
        <dbReference type="ARBA" id="ARBA00022840"/>
    </source>
</evidence>
<sequence>MDYKDTLLMPQTDFPMRGNLPQREPQIQAKWEEMDIYRKVQERTKGRPLFVLHDGPPYANGDIHMGHALNKILKDFIVRYKSMSGYCAPYVPGWDTHGLPIETALTKNKGVNRKEMSVAEFRKLCEEYAYEQIDSQRQQFKRLGVRGDWNNPYITLKPEYEAQQIKVFGEMAKKGLIYKGLKPVYWSPSSESALAEAEIEYKDKRSPSIYVAFPVKDGKGVLDGDEKVVIWTTTPWTIPANLGIAVHPDLEYSVVQVGQAKYVVASALLESVKKEIGWEETTVVKTLKGKELEYVVAKHPFYDRDSLVVCGEHVTTDAGTGCVHTAPGHGEDDFIVGQKYGLGVLCPVDERGYMTEEALGFAGLFYDEANKAITEKLNEVGALLKLSFITHSYPHDWRTKQPTIFRATSQWFASIDKIRDELLKAVHETKWVPAWGETRLYNMIRDRGDWCISRQRAWGVPIPVFYAENGEPIITDETIEHVSNLFRQYGSNVWFEREAKDLLPEGFTHPGSPNGHFTKETDIMDVWFDSGSSHQAVLEERDDLQRPADLYLEGSDQYRGWFNSSLSTAVAVTGKAPYKGVLSHGFVLDGEGRKMSKSLGNVVVPAKVMEQLGADILRLWVASVDYQADVRISDSILKQVAEVYRKIRNTFRFLLGNLFDFNPETNAVPLAELREVDRYMLVKLNRLIEKVKRSYEIYDFAAIYHDVNNFCTVDLSAFYLDFAKDILYIEAPDHQERRSIQTVLYETLVALTKLIAPILPHTADEVWSHIPNRKEKEESVQLVDMPEAMEIEEADQLLAKWDAFMNVRDDVLKALEVARNEKVIGKSLTAHLTVYPTKETKQLLDSIEESLKQLFIVSGFEVAGDYAVAPEEAQKFASMAIVVRQAEGETCERCWVVTPEVGQDKEHPTLCPRCAHIVKEHYMA</sequence>
<evidence type="ECO:0000256" key="5">
    <source>
        <dbReference type="ARBA" id="ARBA00022598"/>
    </source>
</evidence>
<feature type="binding site" evidence="12">
    <location>
        <position position="911"/>
    </location>
    <ligand>
        <name>Zn(2+)</name>
        <dbReference type="ChEBI" id="CHEBI:29105"/>
    </ligand>
</feature>
<dbReference type="InterPro" id="IPR009008">
    <property type="entry name" value="Val/Leu/Ile-tRNA-synth_edit"/>
</dbReference>
<feature type="domain" description="Aminoacyl-tRNA synthetase class Ia" evidence="13">
    <location>
        <begin position="26"/>
        <end position="633"/>
    </location>
</feature>
<keyword evidence="12" id="KW-0479">Metal-binding</keyword>
<comment type="function">
    <text evidence="10 12">Catalyzes the attachment of isoleucine to tRNA(Ile). As IleRS can inadvertently accommodate and process structurally similar amino acids such as valine, to avoid such errors it has two additional distinct tRNA(Ile)-dependent editing activities. One activity is designated as 'pretransfer' editing and involves the hydrolysis of activated Val-AMP. The other activity is designated 'posttransfer' editing and involves deacylation of mischarged Val-tRNA(Ile).</text>
</comment>
<comment type="domain">
    <text evidence="12">IleRS has two distinct active sites: one for aminoacylation and one for editing. The misactivated valine is translocated from the active site to the editing site, which sterically excludes the correctly activated isoleucine. The single editing site contains two valyl binding pockets, one specific for each substrate (Val-AMP or Val-tRNA(Ile)).</text>
</comment>
<dbReference type="CDD" id="cd07960">
    <property type="entry name" value="Anticodon_Ia_Ile_BEm"/>
    <property type="match status" value="1"/>
</dbReference>
<gene>
    <name evidence="12" type="primary">ileS</name>
    <name evidence="16" type="ORF">HNQ34_000850</name>
</gene>
<dbReference type="InterPro" id="IPR002301">
    <property type="entry name" value="Ile-tRNA-ligase"/>
</dbReference>
<keyword evidence="12" id="KW-0862">Zinc</keyword>
<dbReference type="GO" id="GO:0005524">
    <property type="term" value="F:ATP binding"/>
    <property type="evidence" value="ECO:0007669"/>
    <property type="project" value="UniProtKB-UniRule"/>
</dbReference>
<accession>A0A7W8MUC6</accession>
<comment type="similarity">
    <text evidence="2 12">Belongs to the class-I aminoacyl-tRNA synthetase family. IleS type 1 subfamily.</text>
</comment>
<evidence type="ECO:0000256" key="4">
    <source>
        <dbReference type="ARBA" id="ARBA00022490"/>
    </source>
</evidence>
<comment type="cofactor">
    <cofactor evidence="12">
        <name>Zn(2+)</name>
        <dbReference type="ChEBI" id="CHEBI:29105"/>
    </cofactor>
    <text evidence="12">Binds 1 zinc ion per subunit.</text>
</comment>
<comment type="caution">
    <text evidence="16">The sequence shown here is derived from an EMBL/GenBank/DDBJ whole genome shotgun (WGS) entry which is preliminary data.</text>
</comment>
<feature type="short sequence motif" description="'KMSKS' region" evidence="12">
    <location>
        <begin position="594"/>
        <end position="598"/>
    </location>
</feature>
<dbReference type="InterPro" id="IPR010663">
    <property type="entry name" value="Znf_FPG/IleRS"/>
</dbReference>
<dbReference type="AlphaFoldDB" id="A0A7W8MUC6"/>
<reference evidence="16 17" key="1">
    <citation type="submission" date="2020-08" db="EMBL/GenBank/DDBJ databases">
        <title>Genomic Encyclopedia of Type Strains, Phase IV (KMG-IV): sequencing the most valuable type-strain genomes for metagenomic binning, comparative biology and taxonomic classification.</title>
        <authorList>
            <person name="Goeker M."/>
        </authorList>
    </citation>
    <scope>NUCLEOTIDE SEQUENCE [LARGE SCALE GENOMIC DNA]</scope>
    <source>
        <strain evidence="16 17">DSM 16325</strain>
    </source>
</reference>
<dbReference type="CDD" id="cd00818">
    <property type="entry name" value="IleRS_core"/>
    <property type="match status" value="1"/>
</dbReference>
<evidence type="ECO:0000259" key="13">
    <source>
        <dbReference type="Pfam" id="PF00133"/>
    </source>
</evidence>
<keyword evidence="6 12" id="KW-0547">Nucleotide-binding</keyword>
<dbReference type="FunFam" id="3.40.50.620:FF:000152">
    <property type="entry name" value="Isoleucine--tRNA ligase"/>
    <property type="match status" value="1"/>
</dbReference>
<dbReference type="GO" id="GO:0008270">
    <property type="term" value="F:zinc ion binding"/>
    <property type="evidence" value="ECO:0007669"/>
    <property type="project" value="UniProtKB-UniRule"/>
</dbReference>
<dbReference type="GO" id="GO:0006428">
    <property type="term" value="P:isoleucyl-tRNA aminoacylation"/>
    <property type="evidence" value="ECO:0007669"/>
    <property type="project" value="UniProtKB-UniRule"/>
</dbReference>
<name>A0A7W8MUC6_9BACL</name>
<dbReference type="EMBL" id="JACHEP010000002">
    <property type="protein sequence ID" value="MBB5323758.1"/>
    <property type="molecule type" value="Genomic_DNA"/>
</dbReference>
<feature type="binding site" evidence="12">
    <location>
        <position position="891"/>
    </location>
    <ligand>
        <name>Zn(2+)</name>
        <dbReference type="ChEBI" id="CHEBI:29105"/>
    </ligand>
</feature>
<evidence type="ECO:0000256" key="6">
    <source>
        <dbReference type="ARBA" id="ARBA00022741"/>
    </source>
</evidence>
<dbReference type="GO" id="GO:0004822">
    <property type="term" value="F:isoleucine-tRNA ligase activity"/>
    <property type="evidence" value="ECO:0007669"/>
    <property type="project" value="UniProtKB-UniRule"/>
</dbReference>
<proteinExistence type="inferred from homology"/>
<feature type="domain" description="Methionyl/Valyl/Leucyl/Isoleucyl-tRNA synthetase anticodon-binding" evidence="15">
    <location>
        <begin position="677"/>
        <end position="832"/>
    </location>
</feature>
<feature type="short sequence motif" description="'HIGH' region" evidence="12">
    <location>
        <begin position="57"/>
        <end position="67"/>
    </location>
</feature>
<evidence type="ECO:0000256" key="11">
    <source>
        <dbReference type="ARBA" id="ARBA00048359"/>
    </source>
</evidence>
<feature type="binding site" evidence="12">
    <location>
        <position position="597"/>
    </location>
    <ligand>
        <name>ATP</name>
        <dbReference type="ChEBI" id="CHEBI:30616"/>
    </ligand>
</feature>
<evidence type="ECO:0000259" key="15">
    <source>
        <dbReference type="Pfam" id="PF08264"/>
    </source>
</evidence>
<dbReference type="Gene3D" id="3.90.740.10">
    <property type="entry name" value="Valyl/Leucyl/Isoleucyl-tRNA synthetase, editing domain"/>
    <property type="match status" value="1"/>
</dbReference>
<keyword evidence="7 12" id="KW-0067">ATP-binding</keyword>
<dbReference type="InterPro" id="IPR023585">
    <property type="entry name" value="Ile-tRNA-ligase_type1"/>
</dbReference>
<protein>
    <recommendedName>
        <fullName evidence="12">Isoleucine--tRNA ligase</fullName>
        <ecNumber evidence="12">6.1.1.5</ecNumber>
    </recommendedName>
    <alternativeName>
        <fullName evidence="12">Isoleucyl-tRNA synthetase</fullName>
        <shortName evidence="12">IleRS</shortName>
    </alternativeName>
</protein>
<dbReference type="Gene3D" id="1.10.730.20">
    <property type="match status" value="1"/>
</dbReference>
<dbReference type="InterPro" id="IPR050081">
    <property type="entry name" value="Ile-tRNA_ligase"/>
</dbReference>
<comment type="subcellular location">
    <subcellularLocation>
        <location evidence="1 12">Cytoplasm</location>
    </subcellularLocation>
</comment>
<dbReference type="Pfam" id="PF06827">
    <property type="entry name" value="zf-FPG_IleRS"/>
    <property type="match status" value="1"/>
</dbReference>
<dbReference type="InterPro" id="IPR009080">
    <property type="entry name" value="tRNAsynth_Ia_anticodon-bd"/>
</dbReference>
<keyword evidence="17" id="KW-1185">Reference proteome</keyword>
<evidence type="ECO:0000256" key="12">
    <source>
        <dbReference type="HAMAP-Rule" id="MF_02002"/>
    </source>
</evidence>
<keyword evidence="9 12" id="KW-0030">Aminoacyl-tRNA synthetase</keyword>
<keyword evidence="5 12" id="KW-0436">Ligase</keyword>
<dbReference type="FunFam" id="1.10.730.20:FF:000001">
    <property type="entry name" value="Isoleucine--tRNA ligase"/>
    <property type="match status" value="1"/>
</dbReference>
<dbReference type="PANTHER" id="PTHR42765">
    <property type="entry name" value="SOLEUCYL-TRNA SYNTHETASE"/>
    <property type="match status" value="1"/>
</dbReference>
<feature type="binding site" evidence="12">
    <location>
        <position position="914"/>
    </location>
    <ligand>
        <name>Zn(2+)</name>
        <dbReference type="ChEBI" id="CHEBI:29105"/>
    </ligand>
</feature>
<dbReference type="Pfam" id="PF08264">
    <property type="entry name" value="Anticodon_1"/>
    <property type="match status" value="1"/>
</dbReference>
<dbReference type="FunFam" id="3.90.740.10:FF:000006">
    <property type="entry name" value="Isoleucine--tRNA ligase"/>
    <property type="match status" value="1"/>
</dbReference>
<dbReference type="Gene3D" id="3.40.50.620">
    <property type="entry name" value="HUPs"/>
    <property type="match status" value="2"/>
</dbReference>
<feature type="binding site" evidence="12">
    <location>
        <position position="553"/>
    </location>
    <ligand>
        <name>L-isoleucyl-5'-AMP</name>
        <dbReference type="ChEBI" id="CHEBI:178002"/>
    </ligand>
</feature>
<evidence type="ECO:0000259" key="14">
    <source>
        <dbReference type="Pfam" id="PF06827"/>
    </source>
</evidence>
<dbReference type="PROSITE" id="PS00178">
    <property type="entry name" value="AA_TRNA_LIGASE_I"/>
    <property type="match status" value="1"/>
</dbReference>
<dbReference type="InterPro" id="IPR033708">
    <property type="entry name" value="Anticodon_Ile_BEm"/>
</dbReference>
<dbReference type="Pfam" id="PF00133">
    <property type="entry name" value="tRNA-synt_1"/>
    <property type="match status" value="1"/>
</dbReference>
<keyword evidence="8 12" id="KW-0648">Protein biosynthesis</keyword>
<organism evidence="16 17">
    <name type="scientific">Anoxybacteroides tepidamans</name>
    <dbReference type="NCBI Taxonomy" id="265948"/>
    <lineage>
        <taxon>Bacteria</taxon>
        <taxon>Bacillati</taxon>
        <taxon>Bacillota</taxon>
        <taxon>Bacilli</taxon>
        <taxon>Bacillales</taxon>
        <taxon>Anoxybacillaceae</taxon>
        <taxon>Anoxybacteroides</taxon>
    </lineage>
</organism>
<dbReference type="Proteomes" id="UP000520011">
    <property type="component" value="Unassembled WGS sequence"/>
</dbReference>
<dbReference type="InterPro" id="IPR001412">
    <property type="entry name" value="aa-tRNA-synth_I_CS"/>
</dbReference>
<evidence type="ECO:0000256" key="1">
    <source>
        <dbReference type="ARBA" id="ARBA00004496"/>
    </source>
</evidence>
<dbReference type="GO" id="GO:0000049">
    <property type="term" value="F:tRNA binding"/>
    <property type="evidence" value="ECO:0007669"/>
    <property type="project" value="InterPro"/>
</dbReference>
<dbReference type="NCBIfam" id="TIGR00392">
    <property type="entry name" value="ileS"/>
    <property type="match status" value="1"/>
</dbReference>